<feature type="region of interest" description="Disordered" evidence="1">
    <location>
        <begin position="249"/>
        <end position="283"/>
    </location>
</feature>
<sequence length="283" mass="28912">MPNPDASPRTEYAAAVESLAGRVLGALRGAGDAVVVARQVEQAPDPKAALAAVRVLGPDVFAPALLAGAPFGPDDVQAVTESFRVFPPAPDAAPEAVWRDRTTAHLLARYTGGSPEDLPAALGVPARPAAGDRGLTAPEPRPGPGPGGADGAWRAWSLRMAQLSPLALPGVDGPVHAAALRRTRDLARGTGRAMLRRDHPTAARLVRWLALAVHRGDRPALDVAAVVRHIELHGGSDARTALDTEVARRLADVPGAPGVPGPPAGPGAPDAPDTPERPGGPTA</sequence>
<name>A0ABW4PFV9_9ACTN</name>
<feature type="compositionally biased region" description="Pro residues" evidence="1">
    <location>
        <begin position="257"/>
        <end position="266"/>
    </location>
</feature>
<evidence type="ECO:0000313" key="2">
    <source>
        <dbReference type="EMBL" id="MFD1829179.1"/>
    </source>
</evidence>
<proteinExistence type="predicted"/>
<dbReference type="EMBL" id="JBHUFU010000002">
    <property type="protein sequence ID" value="MFD1829179.1"/>
    <property type="molecule type" value="Genomic_DNA"/>
</dbReference>
<evidence type="ECO:0000256" key="1">
    <source>
        <dbReference type="SAM" id="MobiDB-lite"/>
    </source>
</evidence>
<reference evidence="3" key="1">
    <citation type="journal article" date="2019" name="Int. J. Syst. Evol. Microbiol.">
        <title>The Global Catalogue of Microorganisms (GCM) 10K type strain sequencing project: providing services to taxonomists for standard genome sequencing and annotation.</title>
        <authorList>
            <consortium name="The Broad Institute Genomics Platform"/>
            <consortium name="The Broad Institute Genome Sequencing Center for Infectious Disease"/>
            <person name="Wu L."/>
            <person name="Ma J."/>
        </authorList>
    </citation>
    <scope>NUCLEOTIDE SEQUENCE [LARGE SCALE GENOMIC DNA]</scope>
    <source>
        <strain evidence="3">CGMCC 4.7455</strain>
    </source>
</reference>
<keyword evidence="3" id="KW-1185">Reference proteome</keyword>
<gene>
    <name evidence="2" type="ORF">ACFSJS_05835</name>
</gene>
<organism evidence="2 3">
    <name type="scientific">Streptomyces desertarenae</name>
    <dbReference type="NCBI Taxonomy" id="2666184"/>
    <lineage>
        <taxon>Bacteria</taxon>
        <taxon>Bacillati</taxon>
        <taxon>Actinomycetota</taxon>
        <taxon>Actinomycetes</taxon>
        <taxon>Kitasatosporales</taxon>
        <taxon>Streptomycetaceae</taxon>
        <taxon>Streptomyces</taxon>
    </lineage>
</organism>
<dbReference type="RefSeq" id="WP_380897441.1">
    <property type="nucleotide sequence ID" value="NZ_JBHUFU010000002.1"/>
</dbReference>
<dbReference type="Proteomes" id="UP001597365">
    <property type="component" value="Unassembled WGS sequence"/>
</dbReference>
<feature type="region of interest" description="Disordered" evidence="1">
    <location>
        <begin position="124"/>
        <end position="150"/>
    </location>
</feature>
<comment type="caution">
    <text evidence="2">The sequence shown here is derived from an EMBL/GenBank/DDBJ whole genome shotgun (WGS) entry which is preliminary data.</text>
</comment>
<evidence type="ECO:0000313" key="3">
    <source>
        <dbReference type="Proteomes" id="UP001597365"/>
    </source>
</evidence>
<protein>
    <submittedName>
        <fullName evidence="2">Uncharacterized protein</fullName>
    </submittedName>
</protein>
<accession>A0ABW4PFV9</accession>